<gene>
    <name evidence="1" type="ORF">JAY77_20150</name>
</gene>
<sequence>MYNETRGTAKEETGKYQVGEYKWEAYWSKIEPSVDDVEGMEQYRKSEEEDFYVMDESGKNVFYCKAKEWPDFWNCGNDIYIMPVSKKWSMVFSHEGTCHYVKKEI</sequence>
<evidence type="ECO:0000313" key="2">
    <source>
        <dbReference type="Proteomes" id="UP000886674"/>
    </source>
</evidence>
<name>A0A9E4NN77_9GAMM</name>
<proteinExistence type="predicted"/>
<organism evidence="1 2">
    <name type="scientific">Candidatus Thiodiazotropha taylori</name>
    <dbReference type="NCBI Taxonomy" id="2792791"/>
    <lineage>
        <taxon>Bacteria</taxon>
        <taxon>Pseudomonadati</taxon>
        <taxon>Pseudomonadota</taxon>
        <taxon>Gammaproteobacteria</taxon>
        <taxon>Chromatiales</taxon>
        <taxon>Sedimenticolaceae</taxon>
        <taxon>Candidatus Thiodiazotropha</taxon>
    </lineage>
</organism>
<accession>A0A9E4NN77</accession>
<dbReference type="Proteomes" id="UP000886674">
    <property type="component" value="Unassembled WGS sequence"/>
</dbReference>
<reference evidence="1" key="1">
    <citation type="journal article" date="2021" name="Proc. Natl. Acad. Sci. U.S.A.">
        <title>Global biogeography of chemosynthetic symbionts reveals both localized and globally distributed symbiont groups. .</title>
        <authorList>
            <person name="Osvatic J.T."/>
            <person name="Wilkins L.G.E."/>
            <person name="Leibrecht L."/>
            <person name="Leray M."/>
            <person name="Zauner S."/>
            <person name="Polzin J."/>
            <person name="Camacho Y."/>
            <person name="Gros O."/>
            <person name="van Gils J.A."/>
            <person name="Eisen J.A."/>
            <person name="Petersen J.M."/>
            <person name="Yuen B."/>
        </authorList>
    </citation>
    <scope>NUCLEOTIDE SEQUENCE</scope>
    <source>
        <strain evidence="1">MAGclacostrist055</strain>
    </source>
</reference>
<protein>
    <submittedName>
        <fullName evidence="1">Uncharacterized protein</fullName>
    </submittedName>
</protein>
<evidence type="ECO:0000313" key="1">
    <source>
        <dbReference type="EMBL" id="MCG7980446.1"/>
    </source>
</evidence>
<comment type="caution">
    <text evidence="1">The sequence shown here is derived from an EMBL/GenBank/DDBJ whole genome shotgun (WGS) entry which is preliminary data.</text>
</comment>
<dbReference type="EMBL" id="JAEPCR010000123">
    <property type="protein sequence ID" value="MCG7980446.1"/>
    <property type="molecule type" value="Genomic_DNA"/>
</dbReference>
<dbReference type="AlphaFoldDB" id="A0A9E4NN77"/>